<proteinExistence type="predicted"/>
<protein>
    <submittedName>
        <fullName evidence="1">Uncharacterized protein</fullName>
    </submittedName>
</protein>
<feature type="non-terminal residue" evidence="1">
    <location>
        <position position="163"/>
    </location>
</feature>
<accession>D9PHU1</accession>
<comment type="caution">
    <text evidence="1">The sequence shown here is derived from an EMBL/GenBank/DDBJ whole genome shotgun (WGS) entry which is preliminary data.</text>
</comment>
<reference evidence="1" key="1">
    <citation type="submission" date="2010-07" db="EMBL/GenBank/DDBJ databases">
        <authorList>
            <consortium name="CONSOLIDER consortium CSD2007-00005"/>
            <person name="Guazzaroni M.-E."/>
            <person name="Richter M."/>
            <person name="Garcia-Salamanca A."/>
            <person name="Yarza P."/>
            <person name="Ferrer M."/>
        </authorList>
    </citation>
    <scope>NUCLEOTIDE SEQUENCE</scope>
</reference>
<name>D9PHU1_9ZZZZ</name>
<sequence length="163" mass="16664">MHVGQAAGLQRQLGALGAVEQAGMQGGIGMDRHRAVAAVAGRHQRQPAALGRGVEVLLLVAWRDASLRRLDPDLQEVRGAVGGMVELAVLHAGAGAHALHVAGADDARVGRTRGAIAHAVLVGERAVEHVADDLHFAVAMGAEAGAGCDAVFVDDAQVAHTHV</sequence>
<reference evidence="1" key="2">
    <citation type="journal article" date="2011" name="Microb. Ecol.">
        <title>Taxonomic and Functional Metagenomic Profiling of the Microbial Community in the Anoxic Sediment of a Sub-saline Shallow Lake (Laguna de Carrizo, Central Spain).</title>
        <authorList>
            <person name="Ferrer M."/>
            <person name="Guazzaroni M.E."/>
            <person name="Richter M."/>
            <person name="Garcia-Salamanca A."/>
            <person name="Yarza P."/>
            <person name="Suarez-Suarez A."/>
            <person name="Solano J."/>
            <person name="Alcaide M."/>
            <person name="van Dillewijn P."/>
            <person name="Molina-Henares M.A."/>
            <person name="Lopez-Cortes N."/>
            <person name="Al-Ramahi Y."/>
            <person name="Guerrero C."/>
            <person name="Acosta A."/>
            <person name="de Eugenio L.I."/>
            <person name="Martinez V."/>
            <person name="Marques S."/>
            <person name="Rojo F."/>
            <person name="Santero E."/>
            <person name="Genilloud O."/>
            <person name="Perez-Perez J."/>
            <person name="Rossello-Mora R."/>
            <person name="Ramos J.L."/>
        </authorList>
    </citation>
    <scope>NUCLEOTIDE SEQUENCE</scope>
</reference>
<dbReference type="AlphaFoldDB" id="D9PHU1"/>
<dbReference type="EMBL" id="ADZX01000391">
    <property type="protein sequence ID" value="EFK96889.1"/>
    <property type="molecule type" value="Genomic_DNA"/>
</dbReference>
<gene>
    <name evidence="1" type="ORF">LDC_1093</name>
</gene>
<evidence type="ECO:0000313" key="1">
    <source>
        <dbReference type="EMBL" id="EFK96889.1"/>
    </source>
</evidence>
<organism evidence="1">
    <name type="scientific">sediment metagenome</name>
    <dbReference type="NCBI Taxonomy" id="749907"/>
    <lineage>
        <taxon>unclassified sequences</taxon>
        <taxon>metagenomes</taxon>
        <taxon>ecological metagenomes</taxon>
    </lineage>
</organism>